<evidence type="ECO:0000313" key="5">
    <source>
        <dbReference type="EMBL" id="KAK2591184.1"/>
    </source>
</evidence>
<keyword evidence="4" id="KW-0560">Oxidoreductase</keyword>
<sequence>LVSSKQLTTFSDFRLPNAPDFLSATAYVQYLRDYCTHFGLWPHIKLNTRVVSVERRPGGHTVTYESDDAKLQWDCDAIAVCSGLHVEPNLPHVQGLENVPRVIHSSQFKARKQFDKSKTVMIVGSGETGADISYLAVTTPKVQRVILCHRDGVHFAPKVGLRGVLCSRTVAKYLTDKPGTGHFANAPKPETQ</sequence>
<dbReference type="InterPro" id="IPR036188">
    <property type="entry name" value="FAD/NAD-bd_sf"/>
</dbReference>
<reference evidence="5" key="1">
    <citation type="submission" date="2023-06" db="EMBL/GenBank/DDBJ databases">
        <title>Conoideocrella luteorostrata (Hypocreales: Clavicipitaceae), a potential biocontrol fungus for elongate hemlock scale in United States Christmas tree production areas.</title>
        <authorList>
            <person name="Barrett H."/>
            <person name="Lovett B."/>
            <person name="Macias A.M."/>
            <person name="Stajich J.E."/>
            <person name="Kasson M.T."/>
        </authorList>
    </citation>
    <scope>NUCLEOTIDE SEQUENCE</scope>
    <source>
        <strain evidence="5">ARSEF 14590</strain>
    </source>
</reference>
<comment type="caution">
    <text evidence="5">The sequence shown here is derived from an EMBL/GenBank/DDBJ whole genome shotgun (WGS) entry which is preliminary data.</text>
</comment>
<gene>
    <name evidence="5" type="ORF">QQS21_011118</name>
</gene>
<dbReference type="Pfam" id="PF00743">
    <property type="entry name" value="FMO-like"/>
    <property type="match status" value="1"/>
</dbReference>
<dbReference type="Proteomes" id="UP001251528">
    <property type="component" value="Unassembled WGS sequence"/>
</dbReference>
<dbReference type="GO" id="GO:0050660">
    <property type="term" value="F:flavin adenine dinucleotide binding"/>
    <property type="evidence" value="ECO:0007669"/>
    <property type="project" value="InterPro"/>
</dbReference>
<evidence type="ECO:0000256" key="1">
    <source>
        <dbReference type="ARBA" id="ARBA00009183"/>
    </source>
</evidence>
<dbReference type="AlphaFoldDB" id="A0AAJ0CGF9"/>
<dbReference type="InterPro" id="IPR020946">
    <property type="entry name" value="Flavin_mOase-like"/>
</dbReference>
<feature type="non-terminal residue" evidence="5">
    <location>
        <position position="1"/>
    </location>
</feature>
<evidence type="ECO:0000313" key="6">
    <source>
        <dbReference type="Proteomes" id="UP001251528"/>
    </source>
</evidence>
<protein>
    <submittedName>
        <fullName evidence="5">Uncharacterized protein</fullName>
    </submittedName>
</protein>
<name>A0AAJ0CGF9_9HYPO</name>
<evidence type="ECO:0000256" key="3">
    <source>
        <dbReference type="ARBA" id="ARBA00022827"/>
    </source>
</evidence>
<keyword evidence="2" id="KW-0285">Flavoprotein</keyword>
<keyword evidence="6" id="KW-1185">Reference proteome</keyword>
<dbReference type="PANTHER" id="PTHR23023">
    <property type="entry name" value="DIMETHYLANILINE MONOOXYGENASE"/>
    <property type="match status" value="1"/>
</dbReference>
<dbReference type="GO" id="GO:0004499">
    <property type="term" value="F:N,N-dimethylaniline monooxygenase activity"/>
    <property type="evidence" value="ECO:0007669"/>
    <property type="project" value="InterPro"/>
</dbReference>
<evidence type="ECO:0000256" key="4">
    <source>
        <dbReference type="ARBA" id="ARBA00023002"/>
    </source>
</evidence>
<proteinExistence type="inferred from homology"/>
<dbReference type="SUPFAM" id="SSF51905">
    <property type="entry name" value="FAD/NAD(P)-binding domain"/>
    <property type="match status" value="1"/>
</dbReference>
<keyword evidence="3" id="KW-0274">FAD</keyword>
<organism evidence="5 6">
    <name type="scientific">Conoideocrella luteorostrata</name>
    <dbReference type="NCBI Taxonomy" id="1105319"/>
    <lineage>
        <taxon>Eukaryota</taxon>
        <taxon>Fungi</taxon>
        <taxon>Dikarya</taxon>
        <taxon>Ascomycota</taxon>
        <taxon>Pezizomycotina</taxon>
        <taxon>Sordariomycetes</taxon>
        <taxon>Hypocreomycetidae</taxon>
        <taxon>Hypocreales</taxon>
        <taxon>Clavicipitaceae</taxon>
        <taxon>Conoideocrella</taxon>
    </lineage>
</organism>
<dbReference type="EMBL" id="JASWJB010000356">
    <property type="protein sequence ID" value="KAK2591184.1"/>
    <property type="molecule type" value="Genomic_DNA"/>
</dbReference>
<dbReference type="GO" id="GO:0050661">
    <property type="term" value="F:NADP binding"/>
    <property type="evidence" value="ECO:0007669"/>
    <property type="project" value="InterPro"/>
</dbReference>
<dbReference type="Gene3D" id="3.50.50.60">
    <property type="entry name" value="FAD/NAD(P)-binding domain"/>
    <property type="match status" value="1"/>
</dbReference>
<dbReference type="InterPro" id="IPR050346">
    <property type="entry name" value="FMO-like"/>
</dbReference>
<comment type="similarity">
    <text evidence="1">Belongs to the FMO family.</text>
</comment>
<accession>A0AAJ0CGF9</accession>
<evidence type="ECO:0000256" key="2">
    <source>
        <dbReference type="ARBA" id="ARBA00022630"/>
    </source>
</evidence>